<dbReference type="Proteomes" id="UP000007879">
    <property type="component" value="Unassembled WGS sequence"/>
</dbReference>
<evidence type="ECO:0000256" key="4">
    <source>
        <dbReference type="ARBA" id="ARBA00022692"/>
    </source>
</evidence>
<feature type="transmembrane region" description="Helical" evidence="25">
    <location>
        <begin position="368"/>
        <end position="388"/>
    </location>
</feature>
<dbReference type="GeneID" id="105312090"/>
<evidence type="ECO:0000256" key="16">
    <source>
        <dbReference type="ARBA" id="ARBA00044900"/>
    </source>
</evidence>
<dbReference type="RefSeq" id="XP_011402761.1">
    <property type="nucleotide sequence ID" value="XM_011404459.1"/>
</dbReference>
<evidence type="ECO:0000256" key="9">
    <source>
        <dbReference type="ARBA" id="ARBA00044878"/>
    </source>
</evidence>
<sequence>MAWYGNNWTGKYLFLLFLSSIRLLSVYCDLMPNGIEDTIIKVMGVTTAEYDLLFSVSSWPNIFLCIVGGILIDKLVGLRLGLLIVVSCVLLGQILWGVGGLCDNYFTMIAGRFFIGAGYELVVVISNGFKAIWFKDNLPLAISIDVACSRIGGTLAILLPQLIYDNLSIFHRPTFRLGITLLTAAVSMIIGLIFTFIVFCMDYNREKVIERPPKPAVHKVSILKNMKQFSILFWLTTAINMVYFAVLYSFVGNGQDFLTQKYGLSIDIANLGNSMLFGGAIIFIPIVGFFTTKIGFRLYWLLSSLVITNLPALLLFMFSNGDSYIPFIAGMLFSLSYSIIGPSLTALPAFIVNKEFITTAYGIQKSSFNASFSLLAYVTGVTIDTLGYFALQGLFIHCITFCIDLTFIMIFIDSASESPKLNVPGLWLNKKKESTI</sequence>
<feature type="transmembrane region" description="Helical" evidence="25">
    <location>
        <begin position="298"/>
        <end position="318"/>
    </location>
</feature>
<evidence type="ECO:0000256" key="11">
    <source>
        <dbReference type="ARBA" id="ARBA00044884"/>
    </source>
</evidence>
<feature type="transmembrane region" description="Helical" evidence="25">
    <location>
        <begin position="324"/>
        <end position="347"/>
    </location>
</feature>
<dbReference type="PANTHER" id="PTHR23512">
    <property type="entry name" value="MAJOR FACILITATOR SUPERFAMILY DOMAIN-CONTAINING PROTEIN 1"/>
    <property type="match status" value="1"/>
</dbReference>
<keyword evidence="7" id="KW-0458">Lysosome</keyword>
<comment type="catalytic activity">
    <reaction evidence="11">
        <text>L-alpha-aminoacyl-L-histidine(out) = L-alpha-aminoacyl-L-histidine(in)</text>
        <dbReference type="Rhea" id="RHEA:79375"/>
        <dbReference type="ChEBI" id="CHEBI:229967"/>
    </reaction>
</comment>
<protein>
    <recommendedName>
        <fullName evidence="21">Lysosomal dipeptide transporter MFSD1</fullName>
    </recommendedName>
    <alternativeName>
        <fullName evidence="22">Major facilitator superfamily domain-containing protein 1</fullName>
    </alternativeName>
</protein>
<comment type="catalytic activity">
    <reaction evidence="15">
        <text>L-arginyl-L-alpha-amino acid(out) = L-arginyl-L-alpha-amino acid(in)</text>
        <dbReference type="Rhea" id="RHEA:79371"/>
        <dbReference type="ChEBI" id="CHEBI:84315"/>
    </reaction>
</comment>
<evidence type="ECO:0000256" key="19">
    <source>
        <dbReference type="ARBA" id="ARBA00044919"/>
    </source>
</evidence>
<evidence type="ECO:0000256" key="5">
    <source>
        <dbReference type="ARBA" id="ARBA00022989"/>
    </source>
</evidence>
<feature type="transmembrane region" description="Helical" evidence="25">
    <location>
        <begin position="52"/>
        <end position="73"/>
    </location>
</feature>
<dbReference type="KEGG" id="aqu:105312090"/>
<keyword evidence="28" id="KW-1185">Reference proteome</keyword>
<feature type="transmembrane region" description="Helical" evidence="25">
    <location>
        <begin position="394"/>
        <end position="412"/>
    </location>
</feature>
<comment type="catalytic activity">
    <reaction evidence="17">
        <text>L-arginyl-glycine(out) = L-arginyl-glycine(in)</text>
        <dbReference type="Rhea" id="RHEA:79391"/>
        <dbReference type="ChEBI" id="CHEBI:229955"/>
    </reaction>
</comment>
<evidence type="ECO:0000313" key="28">
    <source>
        <dbReference type="Proteomes" id="UP000007879"/>
    </source>
</evidence>
<comment type="catalytic activity">
    <reaction evidence="10">
        <text>L-alpha-aminoacyl-L-arginine(out) = L-alpha-aminoacyl-L-arginine(in)</text>
        <dbReference type="Rhea" id="RHEA:79367"/>
        <dbReference type="ChEBI" id="CHEBI:229968"/>
    </reaction>
</comment>
<comment type="subunit">
    <text evidence="24">Homodimer. Interacts with lysosomal protein GLMP (via lumenal domain); the interaction starts while both proteins are still in the endoplasmic reticulum and is required for stabilization of MFSD1 in lysosomes but has no direct effect on its targeting to lysosomes or transporter activity.</text>
</comment>
<evidence type="ECO:0000256" key="7">
    <source>
        <dbReference type="ARBA" id="ARBA00023228"/>
    </source>
</evidence>
<evidence type="ECO:0000256" key="17">
    <source>
        <dbReference type="ARBA" id="ARBA00044903"/>
    </source>
</evidence>
<evidence type="ECO:0000256" key="14">
    <source>
        <dbReference type="ARBA" id="ARBA00044898"/>
    </source>
</evidence>
<evidence type="ECO:0000256" key="13">
    <source>
        <dbReference type="ARBA" id="ARBA00044893"/>
    </source>
</evidence>
<comment type="catalytic activity">
    <reaction evidence="19">
        <text>L-alanyl-L-lysine(out) = L-alanyl-L-lysine(in)</text>
        <dbReference type="Rhea" id="RHEA:79415"/>
        <dbReference type="ChEBI" id="CHEBI:192470"/>
    </reaction>
</comment>
<evidence type="ECO:0000256" key="1">
    <source>
        <dbReference type="ARBA" id="ARBA00004155"/>
    </source>
</evidence>
<dbReference type="EnsemblMetazoa" id="XM_011404459.1">
    <property type="protein sequence ID" value="XP_011402761.1"/>
    <property type="gene ID" value="LOC105312090"/>
</dbReference>
<comment type="catalytic activity">
    <reaction evidence="14">
        <text>L-aspartyl-L-lysine(out) = L-aspartyl-L-lysine(in)</text>
        <dbReference type="Rhea" id="RHEA:79411"/>
        <dbReference type="ChEBI" id="CHEBI:229953"/>
    </reaction>
</comment>
<dbReference type="PANTHER" id="PTHR23512:SF3">
    <property type="entry name" value="MAJOR FACILITATOR SUPERFAMILY DOMAIN-CONTAINING PROTEIN 1"/>
    <property type="match status" value="1"/>
</dbReference>
<evidence type="ECO:0000256" key="26">
    <source>
        <dbReference type="SAM" id="SignalP"/>
    </source>
</evidence>
<feature type="transmembrane region" description="Helical" evidence="25">
    <location>
        <begin position="138"/>
        <end position="159"/>
    </location>
</feature>
<evidence type="ECO:0000256" key="25">
    <source>
        <dbReference type="SAM" id="Phobius"/>
    </source>
</evidence>
<feature type="transmembrane region" description="Helical" evidence="25">
    <location>
        <begin position="105"/>
        <end position="126"/>
    </location>
</feature>
<keyword evidence="3" id="KW-0813">Transport</keyword>
<comment type="catalytic activity">
    <reaction evidence="16">
        <text>L-lysyl-L-lysine(out) = L-lysyl-L-lysine(in)</text>
        <dbReference type="Rhea" id="RHEA:79403"/>
        <dbReference type="ChEBI" id="CHEBI:229956"/>
    </reaction>
</comment>
<dbReference type="SUPFAM" id="SSF103473">
    <property type="entry name" value="MFS general substrate transporter"/>
    <property type="match status" value="1"/>
</dbReference>
<evidence type="ECO:0000256" key="24">
    <source>
        <dbReference type="ARBA" id="ARBA00046376"/>
    </source>
</evidence>
<evidence type="ECO:0000256" key="23">
    <source>
        <dbReference type="ARBA" id="ARBA00045709"/>
    </source>
</evidence>
<evidence type="ECO:0000313" key="27">
    <source>
        <dbReference type="EnsemblMetazoa" id="XP_011402761.1"/>
    </source>
</evidence>
<comment type="catalytic activity">
    <reaction evidence="9">
        <text>L-histidyl-glycine(out) = L-histidyl-glycine(in)</text>
        <dbReference type="Rhea" id="RHEA:79395"/>
        <dbReference type="ChEBI" id="CHEBI:229957"/>
    </reaction>
</comment>
<keyword evidence="5 25" id="KW-1133">Transmembrane helix</keyword>
<feature type="chain" id="PRO_5042851579" description="Lysosomal dipeptide transporter MFSD1" evidence="26">
    <location>
        <begin position="29"/>
        <end position="436"/>
    </location>
</feature>
<evidence type="ECO:0000256" key="20">
    <source>
        <dbReference type="ARBA" id="ARBA00044924"/>
    </source>
</evidence>
<evidence type="ECO:0000256" key="15">
    <source>
        <dbReference type="ARBA" id="ARBA00044899"/>
    </source>
</evidence>
<comment type="catalytic activity">
    <reaction evidence="8">
        <text>L-lysyl-L-alanine(out) = L-lysyl-L-alanine(in)</text>
        <dbReference type="Rhea" id="RHEA:79399"/>
        <dbReference type="ChEBI" id="CHEBI:229954"/>
    </reaction>
</comment>
<evidence type="ECO:0000256" key="22">
    <source>
        <dbReference type="ARBA" id="ARBA00045018"/>
    </source>
</evidence>
<dbReference type="InterPro" id="IPR011701">
    <property type="entry name" value="MFS"/>
</dbReference>
<evidence type="ECO:0000256" key="6">
    <source>
        <dbReference type="ARBA" id="ARBA00023136"/>
    </source>
</evidence>
<dbReference type="GO" id="GO:0005765">
    <property type="term" value="C:lysosomal membrane"/>
    <property type="evidence" value="ECO:0007669"/>
    <property type="project" value="UniProtKB-SubCell"/>
</dbReference>
<comment type="catalytic activity">
    <reaction evidence="12">
        <text>L-lysyl-L-alpha-amino acid(out) = L-lysyl-L-alpha-amino acid(in)</text>
        <dbReference type="Rhea" id="RHEA:79387"/>
        <dbReference type="ChEBI" id="CHEBI:229965"/>
    </reaction>
</comment>
<accession>A0AAN0IL44</accession>
<dbReference type="Pfam" id="PF07690">
    <property type="entry name" value="MFS_1"/>
    <property type="match status" value="1"/>
</dbReference>
<keyword evidence="26" id="KW-0732">Signal</keyword>
<keyword evidence="4 25" id="KW-0812">Transmembrane</keyword>
<feature type="transmembrane region" description="Helical" evidence="25">
    <location>
        <begin position="80"/>
        <end position="99"/>
    </location>
</feature>
<dbReference type="InterPro" id="IPR036259">
    <property type="entry name" value="MFS_trans_sf"/>
</dbReference>
<evidence type="ECO:0000256" key="3">
    <source>
        <dbReference type="ARBA" id="ARBA00022448"/>
    </source>
</evidence>
<evidence type="ECO:0000256" key="21">
    <source>
        <dbReference type="ARBA" id="ARBA00044985"/>
    </source>
</evidence>
<comment type="catalytic activity">
    <reaction evidence="18">
        <text>L-histidyl-L-alpha-amino acid(out) = L-histidyl-L-alpha-amino acid(in)</text>
        <dbReference type="Rhea" id="RHEA:79379"/>
        <dbReference type="ChEBI" id="CHEBI:229964"/>
    </reaction>
</comment>
<comment type="catalytic activity">
    <reaction evidence="20">
        <text>L-lysyl-glycine(out) = L-lysyl-glycine(in)</text>
        <dbReference type="Rhea" id="RHEA:79407"/>
        <dbReference type="ChEBI" id="CHEBI:191202"/>
    </reaction>
</comment>
<reference evidence="27" key="2">
    <citation type="submission" date="2024-06" db="UniProtKB">
        <authorList>
            <consortium name="EnsemblMetazoa"/>
        </authorList>
    </citation>
    <scope>IDENTIFICATION</scope>
</reference>
<evidence type="ECO:0000256" key="10">
    <source>
        <dbReference type="ARBA" id="ARBA00044881"/>
    </source>
</evidence>
<feature type="transmembrane region" description="Helical" evidence="25">
    <location>
        <begin position="271"/>
        <end position="291"/>
    </location>
</feature>
<dbReference type="InterPro" id="IPR052187">
    <property type="entry name" value="MFSD1"/>
</dbReference>
<comment type="similarity">
    <text evidence="2">Belongs to the major facilitator superfamily.</text>
</comment>
<feature type="transmembrane region" description="Helical" evidence="25">
    <location>
        <begin position="179"/>
        <end position="201"/>
    </location>
</feature>
<feature type="transmembrane region" description="Helical" evidence="25">
    <location>
        <begin position="231"/>
        <end position="251"/>
    </location>
</feature>
<organism evidence="27 28">
    <name type="scientific">Amphimedon queenslandica</name>
    <name type="common">Sponge</name>
    <dbReference type="NCBI Taxonomy" id="400682"/>
    <lineage>
        <taxon>Eukaryota</taxon>
        <taxon>Metazoa</taxon>
        <taxon>Porifera</taxon>
        <taxon>Demospongiae</taxon>
        <taxon>Heteroscleromorpha</taxon>
        <taxon>Haplosclerida</taxon>
        <taxon>Niphatidae</taxon>
        <taxon>Amphimedon</taxon>
    </lineage>
</organism>
<comment type="catalytic activity">
    <reaction evidence="13">
        <text>L-alpha-aminoacyl-L-lysine(out) = L-alpha-aminoacyl-L-lysine(in)</text>
        <dbReference type="Rhea" id="RHEA:79383"/>
        <dbReference type="ChEBI" id="CHEBI:229966"/>
    </reaction>
</comment>
<evidence type="ECO:0000256" key="2">
    <source>
        <dbReference type="ARBA" id="ARBA00008335"/>
    </source>
</evidence>
<evidence type="ECO:0000256" key="18">
    <source>
        <dbReference type="ARBA" id="ARBA00044912"/>
    </source>
</evidence>
<comment type="function">
    <text evidence="23">Lysosomal dipeptide uniporter that selectively exports lysine, arginine or histidine-containing dipeptides with a net positive charge from the lysosome lumen into the cytosol. Could play a role in a specific type of protein O-glycosylation indirectly regulating macrophages migration and tissue invasion. Also essential for liver homeostasis.</text>
</comment>
<name>A0AAN0IL44_AMPQE</name>
<feature type="signal peptide" evidence="26">
    <location>
        <begin position="1"/>
        <end position="28"/>
    </location>
</feature>
<dbReference type="Gene3D" id="1.20.1250.20">
    <property type="entry name" value="MFS general substrate transporter like domains"/>
    <property type="match status" value="1"/>
</dbReference>
<proteinExistence type="inferred from homology"/>
<comment type="subcellular location">
    <subcellularLocation>
        <location evidence="1">Lysosome membrane</location>
        <topology evidence="1">Multi-pass membrane protein</topology>
    </subcellularLocation>
</comment>
<evidence type="ECO:0000256" key="8">
    <source>
        <dbReference type="ARBA" id="ARBA00044876"/>
    </source>
</evidence>
<dbReference type="GO" id="GO:0022857">
    <property type="term" value="F:transmembrane transporter activity"/>
    <property type="evidence" value="ECO:0007669"/>
    <property type="project" value="InterPro"/>
</dbReference>
<keyword evidence="6 25" id="KW-0472">Membrane</keyword>
<reference evidence="28" key="1">
    <citation type="journal article" date="2010" name="Nature">
        <title>The Amphimedon queenslandica genome and the evolution of animal complexity.</title>
        <authorList>
            <person name="Srivastava M."/>
            <person name="Simakov O."/>
            <person name="Chapman J."/>
            <person name="Fahey B."/>
            <person name="Gauthier M.E."/>
            <person name="Mitros T."/>
            <person name="Richards G.S."/>
            <person name="Conaco C."/>
            <person name="Dacre M."/>
            <person name="Hellsten U."/>
            <person name="Larroux C."/>
            <person name="Putnam N.H."/>
            <person name="Stanke M."/>
            <person name="Adamska M."/>
            <person name="Darling A."/>
            <person name="Degnan S.M."/>
            <person name="Oakley T.H."/>
            <person name="Plachetzki D.C."/>
            <person name="Zhai Y."/>
            <person name="Adamski M."/>
            <person name="Calcino A."/>
            <person name="Cummins S.F."/>
            <person name="Goodstein D.M."/>
            <person name="Harris C."/>
            <person name="Jackson D.J."/>
            <person name="Leys S.P."/>
            <person name="Shu S."/>
            <person name="Woodcroft B.J."/>
            <person name="Vervoort M."/>
            <person name="Kosik K.S."/>
            <person name="Manning G."/>
            <person name="Degnan B.M."/>
            <person name="Rokhsar D.S."/>
        </authorList>
    </citation>
    <scope>NUCLEOTIDE SEQUENCE [LARGE SCALE GENOMIC DNA]</scope>
</reference>
<evidence type="ECO:0000256" key="12">
    <source>
        <dbReference type="ARBA" id="ARBA00044891"/>
    </source>
</evidence>
<dbReference type="AlphaFoldDB" id="A0AAN0IL44"/>